<dbReference type="InterPro" id="IPR021760">
    <property type="entry name" value="RepC_C"/>
</dbReference>
<reference evidence="4 5" key="1">
    <citation type="submission" date="2019-11" db="EMBL/GenBank/DDBJ databases">
        <title>Draft Whole-Genome sequence of the marine photosynthetic bacterium Rhodovulum strictum DSM 11289.</title>
        <authorList>
            <person name="Kyndt J.A."/>
            <person name="Meyer T.E."/>
        </authorList>
    </citation>
    <scope>NUCLEOTIDE SEQUENCE [LARGE SCALE GENOMIC DNA]</scope>
    <source>
        <strain evidence="4 5">DSM 11289</strain>
    </source>
</reference>
<dbReference type="Gene3D" id="1.10.10.10">
    <property type="entry name" value="Winged helix-like DNA-binding domain superfamily/Winged helix DNA-binding domain"/>
    <property type="match status" value="1"/>
</dbReference>
<dbReference type="RefSeq" id="WP_153749042.1">
    <property type="nucleotide sequence ID" value="NZ_BAAADI010000037.1"/>
</dbReference>
<organism evidence="4 5">
    <name type="scientific">Rhodovulum strictum</name>
    <dbReference type="NCBI Taxonomy" id="58314"/>
    <lineage>
        <taxon>Bacteria</taxon>
        <taxon>Pseudomonadati</taxon>
        <taxon>Pseudomonadota</taxon>
        <taxon>Alphaproteobacteria</taxon>
        <taxon>Rhodobacterales</taxon>
        <taxon>Paracoccaceae</taxon>
        <taxon>Rhodovulum</taxon>
    </lineage>
</organism>
<evidence type="ECO:0000256" key="1">
    <source>
        <dbReference type="SAM" id="Coils"/>
    </source>
</evidence>
<sequence>MQHLTTTPFGRRPVTAALLERAREARRPASIAELDKWHLFRELCTARAAFGVSDRDLTVLNALLSFHPGTMLSADTPLIVFPSNTALSERAHGMAESTLRRHLAALVAAGLIARHDSPNGKRYATRGPGGTIARAFGFDLRPLLVHARQITHAAAEARAAAARMRRLREDLTLLKRDAVKLIAYATEAGLPGDWATPGARLHDIHSAMRRKLPLHELEALREKLTALHDDIAALLLETEEMGGSDRENERHYQNSDSNILEFEPCREKTQAEGNPARPALPLALVLKACPDILDYAPSPPRHWHELVALAGHVRGMMGVTPDAWAEAQRKMGPEAAAVTLAAILQRVSDIQSPGGYLRSLSRKAADGQFSPGPMVMALLRPRAA</sequence>
<dbReference type="Pfam" id="PF11800">
    <property type="entry name" value="RP-C_C"/>
    <property type="match status" value="1"/>
</dbReference>
<accession>A0A844BBC0</accession>
<dbReference type="InterPro" id="IPR036388">
    <property type="entry name" value="WH-like_DNA-bd_sf"/>
</dbReference>
<name>A0A844BBC0_9RHOB</name>
<keyword evidence="5" id="KW-1185">Reference proteome</keyword>
<evidence type="ECO:0000259" key="3">
    <source>
        <dbReference type="Pfam" id="PF11800"/>
    </source>
</evidence>
<dbReference type="Proteomes" id="UP000466730">
    <property type="component" value="Unassembled WGS sequence"/>
</dbReference>
<dbReference type="InterPro" id="IPR047611">
    <property type="entry name" value="RepABC_RepC"/>
</dbReference>
<dbReference type="InterPro" id="IPR005090">
    <property type="entry name" value="RepC_N"/>
</dbReference>
<dbReference type="InterPro" id="IPR036390">
    <property type="entry name" value="WH_DNA-bd_sf"/>
</dbReference>
<evidence type="ECO:0000313" key="5">
    <source>
        <dbReference type="Proteomes" id="UP000466730"/>
    </source>
</evidence>
<dbReference type="SUPFAM" id="SSF46785">
    <property type="entry name" value="Winged helix' DNA-binding domain"/>
    <property type="match status" value="1"/>
</dbReference>
<dbReference type="EMBL" id="WJPO01000019">
    <property type="protein sequence ID" value="MRH21744.1"/>
    <property type="molecule type" value="Genomic_DNA"/>
</dbReference>
<dbReference type="NCBIfam" id="NF040974">
    <property type="entry name" value="RepABC_RepC"/>
    <property type="match status" value="1"/>
</dbReference>
<keyword evidence="1" id="KW-0175">Coiled coil</keyword>
<feature type="coiled-coil region" evidence="1">
    <location>
        <begin position="150"/>
        <end position="177"/>
    </location>
</feature>
<dbReference type="AlphaFoldDB" id="A0A844BBC0"/>
<dbReference type="OrthoDB" id="7488837at2"/>
<feature type="domain" description="Plasmid replication protein C N-terminal" evidence="2">
    <location>
        <begin position="12"/>
        <end position="185"/>
    </location>
</feature>
<dbReference type="NCBIfam" id="NF010396">
    <property type="entry name" value="PRK13824.1"/>
    <property type="match status" value="1"/>
</dbReference>
<feature type="domain" description="Plasmid replication protein C C-terminal" evidence="3">
    <location>
        <begin position="281"/>
        <end position="380"/>
    </location>
</feature>
<comment type="caution">
    <text evidence="4">The sequence shown here is derived from an EMBL/GenBank/DDBJ whole genome shotgun (WGS) entry which is preliminary data.</text>
</comment>
<protein>
    <submittedName>
        <fullName evidence="4">Replication initiation protein RepC</fullName>
    </submittedName>
</protein>
<proteinExistence type="predicted"/>
<evidence type="ECO:0000259" key="2">
    <source>
        <dbReference type="Pfam" id="PF03428"/>
    </source>
</evidence>
<dbReference type="Pfam" id="PF03428">
    <property type="entry name" value="RP-C"/>
    <property type="match status" value="1"/>
</dbReference>
<gene>
    <name evidence="4" type="ORF">GH815_12135</name>
</gene>
<evidence type="ECO:0000313" key="4">
    <source>
        <dbReference type="EMBL" id="MRH21744.1"/>
    </source>
</evidence>